<sequence length="324" mass="34500">MRSASSQGNGPNPFRFSAAMPRLGHSVRAWQAELRRIEDLGFSSVTISEHLTRGWVMEALVTMTAAIDATSALRVLSLVLANDYRHPALLHKALATLDVLSGGRVEVGLGAGWMPSDYEAAGIPLDPPGVRVERLAESVEVIKGLFGPRPLTYHGKHYQITDLDGLPKPVQVPHPPILIGGGSRRVLELAGAMADIAGINASMRGIRTGSALLDLTEERVAAKLSTVRAAARAAGRDPARLRYQMSILSLRVTDVPGARPWTSSLAADVTDPAVLADSPAVLHGSVGHCVETLQRRREQLGLDYIQFGGDLTAAAPIVARLADT</sequence>
<dbReference type="NCBIfam" id="TIGR03621">
    <property type="entry name" value="F420_MSMEG_2516"/>
    <property type="match status" value="1"/>
</dbReference>
<keyword evidence="3" id="KW-0560">Oxidoreductase</keyword>
<dbReference type="SUPFAM" id="SSF51679">
    <property type="entry name" value="Bacterial luciferase-like"/>
    <property type="match status" value="1"/>
</dbReference>
<gene>
    <name evidence="6" type="ORF">GA0070624_4910</name>
</gene>
<dbReference type="InterPro" id="IPR036661">
    <property type="entry name" value="Luciferase-like_sf"/>
</dbReference>
<protein>
    <submittedName>
        <fullName evidence="6">Probable F420-dependent oxidoreductase, MSMEG_2516 family</fullName>
    </submittedName>
</protein>
<organism evidence="6 7">
    <name type="scientific">Micromonospora rhizosphaerae</name>
    <dbReference type="NCBI Taxonomy" id="568872"/>
    <lineage>
        <taxon>Bacteria</taxon>
        <taxon>Bacillati</taxon>
        <taxon>Actinomycetota</taxon>
        <taxon>Actinomycetes</taxon>
        <taxon>Micromonosporales</taxon>
        <taxon>Micromonosporaceae</taxon>
        <taxon>Micromonospora</taxon>
    </lineage>
</organism>
<keyword evidence="1" id="KW-0285">Flavoprotein</keyword>
<dbReference type="Pfam" id="PF00296">
    <property type="entry name" value="Bac_luciferase"/>
    <property type="match status" value="1"/>
</dbReference>
<dbReference type="Proteomes" id="UP000199413">
    <property type="component" value="Unassembled WGS sequence"/>
</dbReference>
<dbReference type="RefSeq" id="WP_091344972.1">
    <property type="nucleotide sequence ID" value="NZ_FMHV01000002.1"/>
</dbReference>
<keyword evidence="2" id="KW-0288">FMN</keyword>
<keyword evidence="4" id="KW-0503">Monooxygenase</keyword>
<accession>A0A1C6SXP8</accession>
<dbReference type="STRING" id="568872.GA0070624_4910"/>
<evidence type="ECO:0000256" key="3">
    <source>
        <dbReference type="ARBA" id="ARBA00023002"/>
    </source>
</evidence>
<dbReference type="PANTHER" id="PTHR42847">
    <property type="entry name" value="ALKANESULFONATE MONOOXYGENASE"/>
    <property type="match status" value="1"/>
</dbReference>
<name>A0A1C6SXP8_9ACTN</name>
<dbReference type="PANTHER" id="PTHR42847:SF4">
    <property type="entry name" value="ALKANESULFONATE MONOOXYGENASE-RELATED"/>
    <property type="match status" value="1"/>
</dbReference>
<evidence type="ECO:0000256" key="1">
    <source>
        <dbReference type="ARBA" id="ARBA00022630"/>
    </source>
</evidence>
<reference evidence="7" key="1">
    <citation type="submission" date="2016-06" db="EMBL/GenBank/DDBJ databases">
        <authorList>
            <person name="Varghese N."/>
            <person name="Submissions Spin"/>
        </authorList>
    </citation>
    <scope>NUCLEOTIDE SEQUENCE [LARGE SCALE GENOMIC DNA]</scope>
    <source>
        <strain evidence="7">DSM 45431</strain>
    </source>
</reference>
<proteinExistence type="predicted"/>
<dbReference type="EMBL" id="FMHV01000002">
    <property type="protein sequence ID" value="SCL34129.1"/>
    <property type="molecule type" value="Genomic_DNA"/>
</dbReference>
<dbReference type="AlphaFoldDB" id="A0A1C6SXP8"/>
<feature type="domain" description="Luciferase-like" evidence="5">
    <location>
        <begin position="26"/>
        <end position="244"/>
    </location>
</feature>
<dbReference type="Gene3D" id="3.20.20.30">
    <property type="entry name" value="Luciferase-like domain"/>
    <property type="match status" value="1"/>
</dbReference>
<dbReference type="InterPro" id="IPR019923">
    <property type="entry name" value="Lucif-like_OxRdtase_MSMEG_2516"/>
</dbReference>
<dbReference type="InterPro" id="IPR011251">
    <property type="entry name" value="Luciferase-like_dom"/>
</dbReference>
<dbReference type="OrthoDB" id="4288123at2"/>
<keyword evidence="7" id="KW-1185">Reference proteome</keyword>
<dbReference type="InterPro" id="IPR050172">
    <property type="entry name" value="SsuD_RutA_monooxygenase"/>
</dbReference>
<evidence type="ECO:0000313" key="6">
    <source>
        <dbReference type="EMBL" id="SCL34129.1"/>
    </source>
</evidence>
<evidence type="ECO:0000256" key="4">
    <source>
        <dbReference type="ARBA" id="ARBA00023033"/>
    </source>
</evidence>
<evidence type="ECO:0000256" key="2">
    <source>
        <dbReference type="ARBA" id="ARBA00022643"/>
    </source>
</evidence>
<evidence type="ECO:0000313" key="7">
    <source>
        <dbReference type="Proteomes" id="UP000199413"/>
    </source>
</evidence>
<dbReference type="GO" id="GO:0008726">
    <property type="term" value="F:alkanesulfonate monooxygenase activity"/>
    <property type="evidence" value="ECO:0007669"/>
    <property type="project" value="TreeGrafter"/>
</dbReference>
<dbReference type="GO" id="GO:0046306">
    <property type="term" value="P:alkanesulfonate catabolic process"/>
    <property type="evidence" value="ECO:0007669"/>
    <property type="project" value="TreeGrafter"/>
</dbReference>
<evidence type="ECO:0000259" key="5">
    <source>
        <dbReference type="Pfam" id="PF00296"/>
    </source>
</evidence>